<organism evidence="3 4">
    <name type="scientific">Patella caerulea</name>
    <name type="common">Rayed Mediterranean limpet</name>
    <dbReference type="NCBI Taxonomy" id="87958"/>
    <lineage>
        <taxon>Eukaryota</taxon>
        <taxon>Metazoa</taxon>
        <taxon>Spiralia</taxon>
        <taxon>Lophotrochozoa</taxon>
        <taxon>Mollusca</taxon>
        <taxon>Gastropoda</taxon>
        <taxon>Patellogastropoda</taxon>
        <taxon>Patelloidea</taxon>
        <taxon>Patellidae</taxon>
        <taxon>Patella</taxon>
    </lineage>
</organism>
<protein>
    <submittedName>
        <fullName evidence="3">Uncharacterized protein</fullName>
    </submittedName>
</protein>
<dbReference type="EMBL" id="JAZGQO010000002">
    <property type="protein sequence ID" value="KAK6192614.1"/>
    <property type="molecule type" value="Genomic_DNA"/>
</dbReference>
<evidence type="ECO:0000313" key="4">
    <source>
        <dbReference type="Proteomes" id="UP001347796"/>
    </source>
</evidence>
<dbReference type="AlphaFoldDB" id="A0AAN8KFE3"/>
<name>A0AAN8KFE3_PATCE</name>
<keyword evidence="2" id="KW-1133">Transmembrane helix</keyword>
<proteinExistence type="predicted"/>
<reference evidence="3 4" key="1">
    <citation type="submission" date="2024-01" db="EMBL/GenBank/DDBJ databases">
        <title>The genome of the rayed Mediterranean limpet Patella caerulea (Linnaeus, 1758).</title>
        <authorList>
            <person name="Anh-Thu Weber A."/>
            <person name="Halstead-Nussloch G."/>
        </authorList>
    </citation>
    <scope>NUCLEOTIDE SEQUENCE [LARGE SCALE GENOMIC DNA]</scope>
    <source>
        <strain evidence="3">AATW-2023a</strain>
        <tissue evidence="3">Whole specimen</tissue>
    </source>
</reference>
<sequence length="119" mass="13978">MATIKHVLVQKVSISAPISMILMSIPMLLRSRNPKRFLEKDMNIKQMYELFCQKYADEPQKLVKEKYYRDVIKADFPDLAFHKPQKDVCNFCFTFSNKNEDEKQGQKSEFDSTTVESSE</sequence>
<keyword evidence="4" id="KW-1185">Reference proteome</keyword>
<feature type="region of interest" description="Disordered" evidence="1">
    <location>
        <begin position="99"/>
        <end position="119"/>
    </location>
</feature>
<comment type="caution">
    <text evidence="3">The sequence shown here is derived from an EMBL/GenBank/DDBJ whole genome shotgun (WGS) entry which is preliminary data.</text>
</comment>
<evidence type="ECO:0000256" key="1">
    <source>
        <dbReference type="SAM" id="MobiDB-lite"/>
    </source>
</evidence>
<dbReference type="Proteomes" id="UP001347796">
    <property type="component" value="Unassembled WGS sequence"/>
</dbReference>
<feature type="compositionally biased region" description="Basic and acidic residues" evidence="1">
    <location>
        <begin position="99"/>
        <end position="110"/>
    </location>
</feature>
<accession>A0AAN8KFE3</accession>
<feature type="transmembrane region" description="Helical" evidence="2">
    <location>
        <begin position="12"/>
        <end position="29"/>
    </location>
</feature>
<keyword evidence="2" id="KW-0472">Membrane</keyword>
<gene>
    <name evidence="3" type="ORF">SNE40_004058</name>
</gene>
<evidence type="ECO:0000313" key="3">
    <source>
        <dbReference type="EMBL" id="KAK6192614.1"/>
    </source>
</evidence>
<evidence type="ECO:0000256" key="2">
    <source>
        <dbReference type="SAM" id="Phobius"/>
    </source>
</evidence>
<keyword evidence="2" id="KW-0812">Transmembrane</keyword>